<dbReference type="CDD" id="cd00796">
    <property type="entry name" value="INT_Rci_Hp1_C"/>
    <property type="match status" value="1"/>
</dbReference>
<dbReference type="SUPFAM" id="SSF56349">
    <property type="entry name" value="DNA breaking-rejoining enzymes"/>
    <property type="match status" value="1"/>
</dbReference>
<dbReference type="InterPro" id="IPR013762">
    <property type="entry name" value="Integrase-like_cat_sf"/>
</dbReference>
<keyword evidence="2" id="KW-0229">DNA integration</keyword>
<feature type="region of interest" description="Disordered" evidence="5">
    <location>
        <begin position="119"/>
        <end position="148"/>
    </location>
</feature>
<evidence type="ECO:0000256" key="3">
    <source>
        <dbReference type="ARBA" id="ARBA00023125"/>
    </source>
</evidence>
<feature type="domain" description="Tyr recombinase" evidence="7">
    <location>
        <begin position="188"/>
        <end position="360"/>
    </location>
</feature>
<dbReference type="PANTHER" id="PTHR30349:SF64">
    <property type="entry name" value="PROPHAGE INTEGRASE INTD-RELATED"/>
    <property type="match status" value="1"/>
</dbReference>
<organism evidence="8 9">
    <name type="scientific">Acidiphilium iwatense</name>
    <dbReference type="NCBI Taxonomy" id="768198"/>
    <lineage>
        <taxon>Bacteria</taxon>
        <taxon>Pseudomonadati</taxon>
        <taxon>Pseudomonadota</taxon>
        <taxon>Alphaproteobacteria</taxon>
        <taxon>Acetobacterales</taxon>
        <taxon>Acidocellaceae</taxon>
        <taxon>Acidiphilium</taxon>
    </lineage>
</organism>
<evidence type="ECO:0000313" key="9">
    <source>
        <dbReference type="Proteomes" id="UP001521209"/>
    </source>
</evidence>
<dbReference type="InterPro" id="IPR011010">
    <property type="entry name" value="DNA_brk_join_enz"/>
</dbReference>
<dbReference type="Pfam" id="PF00589">
    <property type="entry name" value="Phage_integrase"/>
    <property type="match status" value="1"/>
</dbReference>
<accession>A0ABS9DYC5</accession>
<dbReference type="Gene3D" id="1.10.443.10">
    <property type="entry name" value="Intergrase catalytic core"/>
    <property type="match status" value="1"/>
</dbReference>
<dbReference type="PROSITE" id="PS50042">
    <property type="entry name" value="CNMP_BINDING_3"/>
    <property type="match status" value="1"/>
</dbReference>
<sequence length="380" mass="41802">MGGAKAYETETIATADDTIDADGDIVLTFQQAQGEARKRFIALRRAAAGLPAEAGPYTVRSAIEDYLTWIEAEGRKSVKDARVRAAAMILPRLGGVECAKLTSKMIRAWRDAIAAEPARLRTKKGKPQQHRQIIADDDPETVGRRRKATTNRTLTVLKAALNHAWRERRVASDEAWRAVQPFREADAARSRYLTADECRRIINAAAAEFRPLVVAALQTGARFGELGALTVRDFNPDSGTLHIRKSKSGKERDIVLTDEGTTFFRGLTAGRSAADRLLVKANGERWGTSHQSRPMRNACEHARIDPPVSFHTLRHTWASLAVMAGMSLMVVARNLGHADTRMVEKHYGHLAKSWIAEAVRAAAPRFGIEGGNVAAMADHR</sequence>
<name>A0ABS9DYC5_9PROT</name>
<evidence type="ECO:0000256" key="1">
    <source>
        <dbReference type="ARBA" id="ARBA00008857"/>
    </source>
</evidence>
<feature type="compositionally biased region" description="Basic residues" evidence="5">
    <location>
        <begin position="120"/>
        <end position="129"/>
    </location>
</feature>
<feature type="domain" description="Cyclic nucleotide-binding" evidence="6">
    <location>
        <begin position="182"/>
        <end position="241"/>
    </location>
</feature>
<dbReference type="InterPro" id="IPR000595">
    <property type="entry name" value="cNMP-bd_dom"/>
</dbReference>
<proteinExistence type="inferred from homology"/>
<evidence type="ECO:0000259" key="6">
    <source>
        <dbReference type="PROSITE" id="PS50042"/>
    </source>
</evidence>
<reference evidence="8 9" key="1">
    <citation type="submission" date="2022-01" db="EMBL/GenBank/DDBJ databases">
        <authorList>
            <person name="Won M."/>
            <person name="Kim S.-J."/>
            <person name="Kwon S.-W."/>
        </authorList>
    </citation>
    <scope>NUCLEOTIDE SEQUENCE [LARGE SCALE GENOMIC DNA]</scope>
    <source>
        <strain evidence="8 9">KCTC 23505</strain>
    </source>
</reference>
<dbReference type="Gene3D" id="1.10.150.130">
    <property type="match status" value="1"/>
</dbReference>
<keyword evidence="9" id="KW-1185">Reference proteome</keyword>
<dbReference type="InterPro" id="IPR010998">
    <property type="entry name" value="Integrase_recombinase_N"/>
</dbReference>
<dbReference type="InterPro" id="IPR050090">
    <property type="entry name" value="Tyrosine_recombinase_XerCD"/>
</dbReference>
<dbReference type="InterPro" id="IPR002104">
    <property type="entry name" value="Integrase_catalytic"/>
</dbReference>
<dbReference type="EMBL" id="JAKGBZ010000030">
    <property type="protein sequence ID" value="MCF3947751.1"/>
    <property type="molecule type" value="Genomic_DNA"/>
</dbReference>
<dbReference type="Proteomes" id="UP001521209">
    <property type="component" value="Unassembled WGS sequence"/>
</dbReference>
<dbReference type="PANTHER" id="PTHR30349">
    <property type="entry name" value="PHAGE INTEGRASE-RELATED"/>
    <property type="match status" value="1"/>
</dbReference>
<keyword evidence="4" id="KW-0233">DNA recombination</keyword>
<protein>
    <submittedName>
        <fullName evidence="8">Site-specific integrase</fullName>
    </submittedName>
</protein>
<keyword evidence="3" id="KW-0238">DNA-binding</keyword>
<evidence type="ECO:0000259" key="7">
    <source>
        <dbReference type="PROSITE" id="PS51898"/>
    </source>
</evidence>
<evidence type="ECO:0000256" key="5">
    <source>
        <dbReference type="SAM" id="MobiDB-lite"/>
    </source>
</evidence>
<dbReference type="PROSITE" id="PS51898">
    <property type="entry name" value="TYR_RECOMBINASE"/>
    <property type="match status" value="1"/>
</dbReference>
<evidence type="ECO:0000313" key="8">
    <source>
        <dbReference type="EMBL" id="MCF3947751.1"/>
    </source>
</evidence>
<comment type="caution">
    <text evidence="8">The sequence shown here is derived from an EMBL/GenBank/DDBJ whole genome shotgun (WGS) entry which is preliminary data.</text>
</comment>
<comment type="similarity">
    <text evidence="1">Belongs to the 'phage' integrase family.</text>
</comment>
<evidence type="ECO:0000256" key="4">
    <source>
        <dbReference type="ARBA" id="ARBA00023172"/>
    </source>
</evidence>
<evidence type="ECO:0000256" key="2">
    <source>
        <dbReference type="ARBA" id="ARBA00022908"/>
    </source>
</evidence>
<gene>
    <name evidence="8" type="ORF">L2A60_13790</name>
</gene>